<dbReference type="HOGENOM" id="CLU_799113_0_0_12"/>
<proteinExistence type="predicted"/>
<sequence>MTNQTLADLLVLALLFIGNARFVFVNHSKKDSLSIAPFAGLFIAIVNIFVFTLSVENFLIFVLAFLSAIWNVRSVLRMFSDVILDSYELKLILICSLNAIFVALMIFVVIYFRPMNPKKNRLPVKQNTVLYSGSFQKGFSELKEPFTVPSIKLYNFEPEIESPAGRKIVLFAPPETANSEIYKSFFCKLAYNGFSVYSLDFYKEINLASKKGADLKWIKRFSAIWQKIFNPDKYEQVQKNSDFINEKFWILLSLCKPTEKDVIFLITDGDLSGSMQYVSQKSFVKIFGSFDLAYIDDYTTKGFGPVENTEPVLGAVLGVQPDRSGYMSNHLGTVLTDFINTQMIGGY</sequence>
<protein>
    <submittedName>
        <fullName evidence="2">Uncharacterized protein</fullName>
    </submittedName>
</protein>
<evidence type="ECO:0000313" key="3">
    <source>
        <dbReference type="Proteomes" id="UP000006852"/>
    </source>
</evidence>
<dbReference type="KEGG" id="tsu:Tresu_2517"/>
<feature type="transmembrane region" description="Helical" evidence="1">
    <location>
        <begin position="58"/>
        <end position="79"/>
    </location>
</feature>
<dbReference type="STRING" id="869209.Tresu_2517"/>
<evidence type="ECO:0000256" key="1">
    <source>
        <dbReference type="SAM" id="Phobius"/>
    </source>
</evidence>
<keyword evidence="1" id="KW-1133">Transmembrane helix</keyword>
<reference evidence="3" key="2">
    <citation type="submission" date="2011-04" db="EMBL/GenBank/DDBJ databases">
        <title>The complete genome of chromosome of Treponema succinifaciens DSM 2489.</title>
        <authorList>
            <person name="Lucas S."/>
            <person name="Copeland A."/>
            <person name="Lapidus A."/>
            <person name="Bruce D."/>
            <person name="Goodwin L."/>
            <person name="Pitluck S."/>
            <person name="Peters L."/>
            <person name="Kyrpides N."/>
            <person name="Mavromatis K."/>
            <person name="Ivanova N."/>
            <person name="Ovchinnikova G."/>
            <person name="Teshima H."/>
            <person name="Detter J.C."/>
            <person name="Tapia R."/>
            <person name="Han C."/>
            <person name="Land M."/>
            <person name="Hauser L."/>
            <person name="Markowitz V."/>
            <person name="Cheng J.-F."/>
            <person name="Hugenholtz P."/>
            <person name="Woyke T."/>
            <person name="Wu D."/>
            <person name="Gronow S."/>
            <person name="Wellnitz S."/>
            <person name="Brambilla E."/>
            <person name="Klenk H.-P."/>
            <person name="Eisen J.A."/>
        </authorList>
    </citation>
    <scope>NUCLEOTIDE SEQUENCE [LARGE SCALE GENOMIC DNA]</scope>
    <source>
        <strain evidence="3">ATCC 33096 / DSM 2489 / 6091</strain>
    </source>
</reference>
<name>F2NWR0_TRES6</name>
<feature type="transmembrane region" description="Helical" evidence="1">
    <location>
        <begin position="32"/>
        <end position="51"/>
    </location>
</feature>
<feature type="transmembrane region" description="Helical" evidence="1">
    <location>
        <begin position="91"/>
        <end position="112"/>
    </location>
</feature>
<dbReference type="AlphaFoldDB" id="F2NWR0"/>
<reference evidence="2 3" key="1">
    <citation type="journal article" date="2011" name="Stand. Genomic Sci.">
        <title>Complete genome sequence of Treponema succinifaciens type strain (6091).</title>
        <authorList>
            <person name="Han C."/>
            <person name="Gronow S."/>
            <person name="Teshima H."/>
            <person name="Lapidus A."/>
            <person name="Nolan M."/>
            <person name="Lucas S."/>
            <person name="Hammon N."/>
            <person name="Deshpande S."/>
            <person name="Cheng J.F."/>
            <person name="Zeytun A."/>
            <person name="Tapia R."/>
            <person name="Goodwin L."/>
            <person name="Pitluck S."/>
            <person name="Liolios K."/>
            <person name="Pagani I."/>
            <person name="Ivanova N."/>
            <person name="Mavromatis K."/>
            <person name="Mikhailova N."/>
            <person name="Huntemann M."/>
            <person name="Pati A."/>
            <person name="Chen A."/>
            <person name="Palaniappan K."/>
            <person name="Land M."/>
            <person name="Hauser L."/>
            <person name="Brambilla E.M."/>
            <person name="Rohde M."/>
            <person name="Goker M."/>
            <person name="Woyke T."/>
            <person name="Bristow J."/>
            <person name="Eisen J.A."/>
            <person name="Markowitz V."/>
            <person name="Hugenholtz P."/>
            <person name="Kyrpides N.C."/>
            <person name="Klenk H.P."/>
            <person name="Detter J.C."/>
        </authorList>
    </citation>
    <scope>NUCLEOTIDE SEQUENCE [LARGE SCALE GENOMIC DNA]</scope>
    <source>
        <strain evidence="3">ATCC 33096 / DSM 2489 / 6091</strain>
    </source>
</reference>
<evidence type="ECO:0000313" key="2">
    <source>
        <dbReference type="EMBL" id="AEB15379.1"/>
    </source>
</evidence>
<dbReference type="EMBL" id="CP002631">
    <property type="protein sequence ID" value="AEB15379.1"/>
    <property type="molecule type" value="Genomic_DNA"/>
</dbReference>
<organism evidence="2 3">
    <name type="scientific">Treponema succinifaciens (strain ATCC 33096 / DSM 2489 / 6091)</name>
    <dbReference type="NCBI Taxonomy" id="869209"/>
    <lineage>
        <taxon>Bacteria</taxon>
        <taxon>Pseudomonadati</taxon>
        <taxon>Spirochaetota</taxon>
        <taxon>Spirochaetia</taxon>
        <taxon>Spirochaetales</taxon>
        <taxon>Treponemataceae</taxon>
        <taxon>Treponema</taxon>
    </lineage>
</organism>
<keyword evidence="1" id="KW-0472">Membrane</keyword>
<dbReference type="Proteomes" id="UP000006852">
    <property type="component" value="Chromosome"/>
</dbReference>
<dbReference type="eggNOG" id="ENOG5031CI8">
    <property type="taxonomic scope" value="Bacteria"/>
</dbReference>
<keyword evidence="3" id="KW-1185">Reference proteome</keyword>
<gene>
    <name evidence="2" type="ordered locus">Tresu_2517</name>
</gene>
<keyword evidence="1" id="KW-0812">Transmembrane</keyword>
<accession>F2NWR0</accession>